<comment type="caution">
    <text evidence="1">The sequence shown here is derived from an EMBL/GenBank/DDBJ whole genome shotgun (WGS) entry which is preliminary data.</text>
</comment>
<name>A0AAD5U2H0_9FUNG</name>
<proteinExistence type="predicted"/>
<gene>
    <name evidence="1" type="ORF">HK099_002619</name>
</gene>
<evidence type="ECO:0000313" key="2">
    <source>
        <dbReference type="Proteomes" id="UP001211065"/>
    </source>
</evidence>
<keyword evidence="2" id="KW-1185">Reference proteome</keyword>
<dbReference type="InterPro" id="IPR014752">
    <property type="entry name" value="Arrestin-like_C"/>
</dbReference>
<protein>
    <submittedName>
        <fullName evidence="1">Uncharacterized protein</fullName>
    </submittedName>
</protein>
<evidence type="ECO:0000313" key="1">
    <source>
        <dbReference type="EMBL" id="KAJ3222153.1"/>
    </source>
</evidence>
<accession>A0AAD5U2H0</accession>
<organism evidence="1 2">
    <name type="scientific">Clydaea vesicula</name>
    <dbReference type="NCBI Taxonomy" id="447962"/>
    <lineage>
        <taxon>Eukaryota</taxon>
        <taxon>Fungi</taxon>
        <taxon>Fungi incertae sedis</taxon>
        <taxon>Chytridiomycota</taxon>
        <taxon>Chytridiomycota incertae sedis</taxon>
        <taxon>Chytridiomycetes</taxon>
        <taxon>Lobulomycetales</taxon>
        <taxon>Lobulomycetaceae</taxon>
        <taxon>Clydaea</taxon>
    </lineage>
</organism>
<dbReference type="EMBL" id="JADGJW010000189">
    <property type="protein sequence ID" value="KAJ3222153.1"/>
    <property type="molecule type" value="Genomic_DNA"/>
</dbReference>
<dbReference type="Proteomes" id="UP001211065">
    <property type="component" value="Unassembled WGS sequence"/>
</dbReference>
<dbReference type="Gene3D" id="2.60.40.640">
    <property type="match status" value="1"/>
</dbReference>
<reference evidence="1" key="1">
    <citation type="submission" date="2020-05" db="EMBL/GenBank/DDBJ databases">
        <title>Phylogenomic resolution of chytrid fungi.</title>
        <authorList>
            <person name="Stajich J.E."/>
            <person name="Amses K."/>
            <person name="Simmons R."/>
            <person name="Seto K."/>
            <person name="Myers J."/>
            <person name="Bonds A."/>
            <person name="Quandt C.A."/>
            <person name="Barry K."/>
            <person name="Liu P."/>
            <person name="Grigoriev I."/>
            <person name="Longcore J.E."/>
            <person name="James T.Y."/>
        </authorList>
    </citation>
    <scope>NUCLEOTIDE SEQUENCE</scope>
    <source>
        <strain evidence="1">JEL0476</strain>
    </source>
</reference>
<sequence>MGIEDFEITSGSKEKGIVHGYLGITKEISFRGVVSFLNKTDNLHIRSLELKLTGFLETLLTVDKKQYKENLLLVQKSTVLIDETVQKFSEHANLKKKVISFPKGLHEINFEILIEESICSNLLASFKTSPVSNEDESKIVYLLEATLILAQTGLFGGISETNNKKPITCVEEVDVPRIQGKNLIASENCQGKLVLQNSDDIVDYKINISNTVFGYQQPITVDIEYIRVRNGNIKSVEVVIRQHEVLRCYGNQKTFKPIIASPDLKPKFKIEKTKEYEECKFVSYLSVKEMSTTQKKNKKKKGETEPHQGFQSPLLNIYHVIEITCNLKGGKEIKIEAPCIFFEADESATKIVKNLDGELIPLEESVPPNPRKNDFHAPYNKLLCTEFDITRKYSVAPQAYPQLNTKSTIDFFVEYKIEVNIEPVLLLEINSPSVLKFASSRQESDEQLRKRLIDIGPLCPLDNHCIEPLPIPSNPNLIIDTAPIERWNKDLMEKDGALHLKELFQCVIQMCETID</sequence>
<dbReference type="AlphaFoldDB" id="A0AAD5U2H0"/>